<dbReference type="AlphaFoldDB" id="A0A0E3GLV1"/>
<dbReference type="PANTHER" id="PTHR43283">
    <property type="entry name" value="BETA-LACTAMASE-RELATED"/>
    <property type="match status" value="1"/>
</dbReference>
<dbReference type="EMBL" id="KP830090">
    <property type="protein sequence ID" value="AKA59392.1"/>
    <property type="molecule type" value="Genomic_DNA"/>
</dbReference>
<proteinExistence type="predicted"/>
<dbReference type="SUPFAM" id="SSF55718">
    <property type="entry name" value="SCP-like"/>
    <property type="match status" value="1"/>
</dbReference>
<evidence type="ECO:0000259" key="1">
    <source>
        <dbReference type="Pfam" id="PF00144"/>
    </source>
</evidence>
<reference evidence="3" key="1">
    <citation type="journal article" date="2015" name="Proc. Natl. Acad. Sci. U.S.A.">
        <title>Multiplexed metagenome mining using short DNA sequence tags facilitates targeted discovery of epoxyketone proteasome inhibitors.</title>
        <authorList>
            <person name="Owen J.G."/>
            <person name="Charlop-Powers Z."/>
            <person name="Smith A.G."/>
            <person name="Ternei M.A."/>
            <person name="Calle P.Y."/>
            <person name="Reddy B.V."/>
            <person name="Montiel D."/>
            <person name="Brady S.F."/>
        </authorList>
    </citation>
    <scope>NUCLEOTIDE SEQUENCE</scope>
</reference>
<dbReference type="Pfam" id="PF00144">
    <property type="entry name" value="Beta-lactamase"/>
    <property type="match status" value="1"/>
</dbReference>
<dbReference type="SUPFAM" id="SSF56601">
    <property type="entry name" value="beta-lactamase/transpeptidase-like"/>
    <property type="match status" value="1"/>
</dbReference>
<dbReference type="InterPro" id="IPR050789">
    <property type="entry name" value="Diverse_Enzym_Activities"/>
</dbReference>
<dbReference type="Gene3D" id="3.30.1050.10">
    <property type="entry name" value="SCP2 sterol-binding domain"/>
    <property type="match status" value="1"/>
</dbReference>
<accession>A0A0E3GLV1</accession>
<organism evidence="3">
    <name type="scientific">uncultured bacterium AB_162</name>
    <dbReference type="NCBI Taxonomy" id="1630011"/>
    <lineage>
        <taxon>Bacteria</taxon>
        <taxon>environmental samples</taxon>
    </lineage>
</organism>
<feature type="domain" description="SCP2" evidence="2">
    <location>
        <begin position="445"/>
        <end position="527"/>
    </location>
</feature>
<protein>
    <submittedName>
        <fullName evidence="3">Beta-lactamase</fullName>
    </submittedName>
</protein>
<name>A0A0E3GLV1_9BACT</name>
<dbReference type="InterPro" id="IPR012338">
    <property type="entry name" value="Beta-lactam/transpept-like"/>
</dbReference>
<evidence type="ECO:0000313" key="3">
    <source>
        <dbReference type="EMBL" id="AKA59392.1"/>
    </source>
</evidence>
<dbReference type="InterPro" id="IPR003033">
    <property type="entry name" value="SCP2_sterol-bd_dom"/>
</dbReference>
<dbReference type="InterPro" id="IPR001466">
    <property type="entry name" value="Beta-lactam-related"/>
</dbReference>
<dbReference type="InterPro" id="IPR036527">
    <property type="entry name" value="SCP2_sterol-bd_dom_sf"/>
</dbReference>
<evidence type="ECO:0000259" key="2">
    <source>
        <dbReference type="Pfam" id="PF02036"/>
    </source>
</evidence>
<sequence>MQRPPGAELDRLPLTAKVIGEMVGSEKPYLGAQIYVSHRGAAVADSATGEAKQGVAMTPDTMVNWLCCSKVATAIAVAQLWEEGALDIDRPVREAIPEFATGGKEEVTARHLLTHTGGFVADPLTARYFPRLMEWEEAVQIACEVEIAPGARPGRTTTYSVCTGFVVLGELIRRITGSPPEEVIEEGVFRPLGMESSSFTLPPERLGDDVADIYFTGLGFPVRVALLNDADYVGYCSPGASGRGPVSQLARLGELLLGGGAVAGKRVVSPQTAAALSAVHRSDIADEKFGDRVNWGLGLMADPWLFGLCCGPRTVGHKGFGASMLLVDPDEQLVIASFMNGIPKGRVGVECHDRLVAALYEDLGLVDPGTLRSIDEARAEGKSMRPRDRFFQPMGTVNPTVAAWRNLIGDRNDEELVQLLDEHGGIERVLDSWFDAVATAMSRDARTEATVAYLLENVDGQRLTYVFQVSKGAVRWTRALEGIEPACEVELTSLDFVRMFAEVAPAHDMFLAGRIRVSGDWSALLELPNVGETLELPPPVTPG</sequence>
<feature type="domain" description="Beta-lactamase-related" evidence="1">
    <location>
        <begin position="29"/>
        <end position="346"/>
    </location>
</feature>
<dbReference type="Gene3D" id="3.40.710.10">
    <property type="entry name" value="DD-peptidase/beta-lactamase superfamily"/>
    <property type="match status" value="1"/>
</dbReference>
<dbReference type="Pfam" id="PF02036">
    <property type="entry name" value="SCP2"/>
    <property type="match status" value="1"/>
</dbReference>